<keyword evidence="3" id="KW-1185">Reference proteome</keyword>
<sequence length="342" mass="36284">MHWSITTLTTTVPCSTCTGPVTITTDTVITTGTAPVTLPQVIVSIPFATVTTTVTCVSCSVPITSTLTTVVSLGSEIFTDIVVVIITPPPKYSSYAVVSTGLHFSNTTMETTLYQSFSSSIHYAASHIYSSFETLHFPSTTDIMQSSIITQPVSSVSTIFNDINTQTIKTSDINTVIESLPQITKLLSLLPPVVASTDVPTVGKTVERSTTTDSVSFLVLESYVVITSSISFISVSTASILDSESSIFSIGAGTELESQGEYITLTSVFSLQSDIALTTPYGDQTQSASVSGTTKPNVSLSSSFSSDETIESPTDYTEGSASRKSTSIFKYLFAVIFVILII</sequence>
<organism evidence="2 3">
    <name type="scientific">Candida boidinii</name>
    <name type="common">Yeast</name>
    <dbReference type="NCBI Taxonomy" id="5477"/>
    <lineage>
        <taxon>Eukaryota</taxon>
        <taxon>Fungi</taxon>
        <taxon>Dikarya</taxon>
        <taxon>Ascomycota</taxon>
        <taxon>Saccharomycotina</taxon>
        <taxon>Pichiomycetes</taxon>
        <taxon>Pichiales</taxon>
        <taxon>Pichiaceae</taxon>
        <taxon>Ogataea</taxon>
        <taxon>Ogataea/Candida clade</taxon>
    </lineage>
</organism>
<dbReference type="EMBL" id="BSXN01001849">
    <property type="protein sequence ID" value="GME74711.1"/>
    <property type="molecule type" value="Genomic_DNA"/>
</dbReference>
<accession>A0A9W6WJT3</accession>
<feature type="compositionally biased region" description="Polar residues" evidence="1">
    <location>
        <begin position="285"/>
        <end position="298"/>
    </location>
</feature>
<comment type="caution">
    <text evidence="2">The sequence shown here is derived from an EMBL/GenBank/DDBJ whole genome shotgun (WGS) entry which is preliminary data.</text>
</comment>
<evidence type="ECO:0000256" key="1">
    <source>
        <dbReference type="SAM" id="MobiDB-lite"/>
    </source>
</evidence>
<proteinExistence type="predicted"/>
<evidence type="ECO:0000313" key="3">
    <source>
        <dbReference type="Proteomes" id="UP001165120"/>
    </source>
</evidence>
<dbReference type="AlphaFoldDB" id="A0A9W6WJT3"/>
<protein>
    <submittedName>
        <fullName evidence="2">Unnamed protein product</fullName>
    </submittedName>
</protein>
<feature type="compositionally biased region" description="Polar residues" evidence="1">
    <location>
        <begin position="311"/>
        <end position="320"/>
    </location>
</feature>
<gene>
    <name evidence="2" type="ORF">Cboi02_000451000</name>
</gene>
<name>A0A9W6WJT3_CANBO</name>
<dbReference type="Proteomes" id="UP001165120">
    <property type="component" value="Unassembled WGS sequence"/>
</dbReference>
<reference evidence="2" key="1">
    <citation type="submission" date="2023-04" db="EMBL/GenBank/DDBJ databases">
        <title>Candida boidinii NBRC 10035.</title>
        <authorList>
            <person name="Ichikawa N."/>
            <person name="Sato H."/>
            <person name="Tonouchi N."/>
        </authorList>
    </citation>
    <scope>NUCLEOTIDE SEQUENCE</scope>
    <source>
        <strain evidence="2">NBRC 10035</strain>
    </source>
</reference>
<evidence type="ECO:0000313" key="2">
    <source>
        <dbReference type="EMBL" id="GME74711.1"/>
    </source>
</evidence>
<feature type="region of interest" description="Disordered" evidence="1">
    <location>
        <begin position="285"/>
        <end position="320"/>
    </location>
</feature>